<dbReference type="OrthoDB" id="2748701at2759"/>
<reference evidence="1 2" key="1">
    <citation type="journal article" date="2019" name="Nat. Ecol. Evol.">
        <title>Megaphylogeny resolves global patterns of mushroom evolution.</title>
        <authorList>
            <person name="Varga T."/>
            <person name="Krizsan K."/>
            <person name="Foldi C."/>
            <person name="Dima B."/>
            <person name="Sanchez-Garcia M."/>
            <person name="Sanchez-Ramirez S."/>
            <person name="Szollosi G.J."/>
            <person name="Szarkandi J.G."/>
            <person name="Papp V."/>
            <person name="Albert L."/>
            <person name="Andreopoulos W."/>
            <person name="Angelini C."/>
            <person name="Antonin V."/>
            <person name="Barry K.W."/>
            <person name="Bougher N.L."/>
            <person name="Buchanan P."/>
            <person name="Buyck B."/>
            <person name="Bense V."/>
            <person name="Catcheside P."/>
            <person name="Chovatia M."/>
            <person name="Cooper J."/>
            <person name="Damon W."/>
            <person name="Desjardin D."/>
            <person name="Finy P."/>
            <person name="Geml J."/>
            <person name="Haridas S."/>
            <person name="Hughes K."/>
            <person name="Justo A."/>
            <person name="Karasinski D."/>
            <person name="Kautmanova I."/>
            <person name="Kiss B."/>
            <person name="Kocsube S."/>
            <person name="Kotiranta H."/>
            <person name="LaButti K.M."/>
            <person name="Lechner B.E."/>
            <person name="Liimatainen K."/>
            <person name="Lipzen A."/>
            <person name="Lukacs Z."/>
            <person name="Mihaltcheva S."/>
            <person name="Morgado L.N."/>
            <person name="Niskanen T."/>
            <person name="Noordeloos M.E."/>
            <person name="Ohm R.A."/>
            <person name="Ortiz-Santana B."/>
            <person name="Ovrebo C."/>
            <person name="Racz N."/>
            <person name="Riley R."/>
            <person name="Savchenko A."/>
            <person name="Shiryaev A."/>
            <person name="Soop K."/>
            <person name="Spirin V."/>
            <person name="Szebenyi C."/>
            <person name="Tomsovsky M."/>
            <person name="Tulloss R.E."/>
            <person name="Uehling J."/>
            <person name="Grigoriev I.V."/>
            <person name="Vagvolgyi C."/>
            <person name="Papp T."/>
            <person name="Martin F.M."/>
            <person name="Miettinen O."/>
            <person name="Hibbett D.S."/>
            <person name="Nagy L.G."/>
        </authorList>
    </citation>
    <scope>NUCLEOTIDE SEQUENCE [LARGE SCALE GENOMIC DNA]</scope>
    <source>
        <strain evidence="1 2">OMC1185</strain>
    </source>
</reference>
<dbReference type="AlphaFoldDB" id="A0A5C3N1F0"/>
<evidence type="ECO:0000313" key="1">
    <source>
        <dbReference type="EMBL" id="TFK49868.1"/>
    </source>
</evidence>
<accession>A0A5C3N1F0</accession>
<protein>
    <submittedName>
        <fullName evidence="1">Uncharacterized protein</fullName>
    </submittedName>
</protein>
<proteinExistence type="predicted"/>
<organism evidence="1 2">
    <name type="scientific">Heliocybe sulcata</name>
    <dbReference type="NCBI Taxonomy" id="5364"/>
    <lineage>
        <taxon>Eukaryota</taxon>
        <taxon>Fungi</taxon>
        <taxon>Dikarya</taxon>
        <taxon>Basidiomycota</taxon>
        <taxon>Agaricomycotina</taxon>
        <taxon>Agaricomycetes</taxon>
        <taxon>Gloeophyllales</taxon>
        <taxon>Gloeophyllaceae</taxon>
        <taxon>Heliocybe</taxon>
    </lineage>
</organism>
<gene>
    <name evidence="1" type="ORF">OE88DRAFT_393583</name>
</gene>
<name>A0A5C3N1F0_9AGAM</name>
<dbReference type="EMBL" id="ML213515">
    <property type="protein sequence ID" value="TFK49868.1"/>
    <property type="molecule type" value="Genomic_DNA"/>
</dbReference>
<dbReference type="Proteomes" id="UP000305948">
    <property type="component" value="Unassembled WGS sequence"/>
</dbReference>
<sequence>MFSSLLPELLGRIVLLASVDGSGRTAAALRLTSRYVAAVVEPYRFCSMAVEGADRIQSLASAIRDADLQTKSHYRHLLMSDVTKDFRTTLEGLGAPASGNGIFRSAGEAATSSMRDLLALIAPTLVTFILLSYNSSCELQNSVFSADFAQLRHFSAHINGAARREYPAFGINFPMLLSLHVSAGLSMNSEALVSNISAPSLFAIRLGELQLKVSSMLLAYSILGALLPLYSGRIAMSPDAFPNLKLLVVQLFSAEESLEQCYGFTEDMRSWAAYIEDETNRRLEVLVDAPRVTSMTLREEWTDLLGEYT</sequence>
<evidence type="ECO:0000313" key="2">
    <source>
        <dbReference type="Proteomes" id="UP000305948"/>
    </source>
</evidence>
<keyword evidence="2" id="KW-1185">Reference proteome</keyword>